<dbReference type="PANTHER" id="PTHR42879:SF2">
    <property type="entry name" value="3-OXOACYL-[ACYL-CARRIER-PROTEIN] REDUCTASE FABG"/>
    <property type="match status" value="1"/>
</dbReference>
<name>A0ABT9BQE2_9MICO</name>
<dbReference type="PRINTS" id="PR00081">
    <property type="entry name" value="GDHRDH"/>
</dbReference>
<dbReference type="SMART" id="SM00822">
    <property type="entry name" value="PKS_KR"/>
    <property type="match status" value="1"/>
</dbReference>
<dbReference type="EMBL" id="JAUQUB010000004">
    <property type="protein sequence ID" value="MDO7883251.1"/>
    <property type="molecule type" value="Genomic_DNA"/>
</dbReference>
<dbReference type="Proteomes" id="UP001241072">
    <property type="component" value="Unassembled WGS sequence"/>
</dbReference>
<dbReference type="SUPFAM" id="SSF51735">
    <property type="entry name" value="NAD(P)-binding Rossmann-fold domains"/>
    <property type="match status" value="1"/>
</dbReference>
<evidence type="ECO:0000313" key="3">
    <source>
        <dbReference type="EMBL" id="MDO7883251.1"/>
    </source>
</evidence>
<evidence type="ECO:0000313" key="4">
    <source>
        <dbReference type="Proteomes" id="UP001241072"/>
    </source>
</evidence>
<comment type="similarity">
    <text evidence="1">Belongs to the short-chain dehydrogenases/reductases (SDR) family.</text>
</comment>
<dbReference type="InterPro" id="IPR050259">
    <property type="entry name" value="SDR"/>
</dbReference>
<dbReference type="Gene3D" id="3.40.50.720">
    <property type="entry name" value="NAD(P)-binding Rossmann-like Domain"/>
    <property type="match status" value="1"/>
</dbReference>
<dbReference type="InterPro" id="IPR002347">
    <property type="entry name" value="SDR_fam"/>
</dbReference>
<protein>
    <submittedName>
        <fullName evidence="3">SDR family NAD(P)-dependent oxidoreductase</fullName>
    </submittedName>
</protein>
<reference evidence="3 4" key="1">
    <citation type="submission" date="2023-07" db="EMBL/GenBank/DDBJ databases">
        <title>Protaetiibacter sp. nov WY-16 isolated from soil.</title>
        <authorList>
            <person name="Liu B."/>
            <person name="Wan Y."/>
        </authorList>
    </citation>
    <scope>NUCLEOTIDE SEQUENCE [LARGE SCALE GENOMIC DNA]</scope>
    <source>
        <strain evidence="3 4">WY-16</strain>
    </source>
</reference>
<sequence>MADTTSTALVTGAASGIGRAVAARLAADGARVVCADANAVGLDETISAIERAGGSAAAVVLDVTDRDAVARLVGSADLDGLDRVALCAGIYRATPVDAFSIDDYRRVLEVNLTSSVALLVALVPRLRAAEAPRAVTVSSIHSQFAEAGSSAYAVSKAGLVAATKALAVELAGDGILVNSIAPGFIDTPMAVLEDGTNEHDTAGFRSVYVEHGKLPLGRPGTPEEVAAAASFLLSPDNGYITGHVLVVDGGLTATF</sequence>
<dbReference type="InterPro" id="IPR057326">
    <property type="entry name" value="KR_dom"/>
</dbReference>
<proteinExistence type="inferred from homology"/>
<evidence type="ECO:0000259" key="2">
    <source>
        <dbReference type="SMART" id="SM00822"/>
    </source>
</evidence>
<dbReference type="Pfam" id="PF13561">
    <property type="entry name" value="adh_short_C2"/>
    <property type="match status" value="1"/>
</dbReference>
<comment type="caution">
    <text evidence="3">The sequence shown here is derived from an EMBL/GenBank/DDBJ whole genome shotgun (WGS) entry which is preliminary data.</text>
</comment>
<organism evidence="3 4">
    <name type="scientific">Antiquaquibacter soli</name>
    <dbReference type="NCBI Taxonomy" id="3064523"/>
    <lineage>
        <taxon>Bacteria</taxon>
        <taxon>Bacillati</taxon>
        <taxon>Actinomycetota</taxon>
        <taxon>Actinomycetes</taxon>
        <taxon>Micrococcales</taxon>
        <taxon>Microbacteriaceae</taxon>
        <taxon>Antiquaquibacter</taxon>
    </lineage>
</organism>
<feature type="domain" description="Ketoreductase" evidence="2">
    <location>
        <begin position="6"/>
        <end position="183"/>
    </location>
</feature>
<accession>A0ABT9BQE2</accession>
<gene>
    <name evidence="3" type="ORF">Q5716_13525</name>
</gene>
<dbReference type="RefSeq" id="WP_305003681.1">
    <property type="nucleotide sequence ID" value="NZ_JAUQUB010000004.1"/>
</dbReference>
<dbReference type="PANTHER" id="PTHR42879">
    <property type="entry name" value="3-OXOACYL-(ACYL-CARRIER-PROTEIN) REDUCTASE"/>
    <property type="match status" value="1"/>
</dbReference>
<dbReference type="InterPro" id="IPR036291">
    <property type="entry name" value="NAD(P)-bd_dom_sf"/>
</dbReference>
<keyword evidence="4" id="KW-1185">Reference proteome</keyword>
<evidence type="ECO:0000256" key="1">
    <source>
        <dbReference type="ARBA" id="ARBA00006484"/>
    </source>
</evidence>